<evidence type="ECO:0000313" key="1">
    <source>
        <dbReference type="EMBL" id="KAI3673087.1"/>
    </source>
</evidence>
<reference evidence="2" key="1">
    <citation type="journal article" date="2022" name="Mol. Ecol. Resour.">
        <title>The genomes of chicory, endive, great burdock and yacon provide insights into Asteraceae palaeo-polyploidization history and plant inulin production.</title>
        <authorList>
            <person name="Fan W."/>
            <person name="Wang S."/>
            <person name="Wang H."/>
            <person name="Wang A."/>
            <person name="Jiang F."/>
            <person name="Liu H."/>
            <person name="Zhao H."/>
            <person name="Xu D."/>
            <person name="Zhang Y."/>
        </authorList>
    </citation>
    <scope>NUCLEOTIDE SEQUENCE [LARGE SCALE GENOMIC DNA]</scope>
    <source>
        <strain evidence="2">cv. Niubang</strain>
    </source>
</reference>
<dbReference type="Proteomes" id="UP001055879">
    <property type="component" value="Linkage Group LG15"/>
</dbReference>
<name>A0ACB8XR02_ARCLA</name>
<evidence type="ECO:0000313" key="2">
    <source>
        <dbReference type="Proteomes" id="UP001055879"/>
    </source>
</evidence>
<organism evidence="1 2">
    <name type="scientific">Arctium lappa</name>
    <name type="common">Greater burdock</name>
    <name type="synonym">Lappa major</name>
    <dbReference type="NCBI Taxonomy" id="4217"/>
    <lineage>
        <taxon>Eukaryota</taxon>
        <taxon>Viridiplantae</taxon>
        <taxon>Streptophyta</taxon>
        <taxon>Embryophyta</taxon>
        <taxon>Tracheophyta</taxon>
        <taxon>Spermatophyta</taxon>
        <taxon>Magnoliopsida</taxon>
        <taxon>eudicotyledons</taxon>
        <taxon>Gunneridae</taxon>
        <taxon>Pentapetalae</taxon>
        <taxon>asterids</taxon>
        <taxon>campanulids</taxon>
        <taxon>Asterales</taxon>
        <taxon>Asteraceae</taxon>
        <taxon>Carduoideae</taxon>
        <taxon>Cardueae</taxon>
        <taxon>Arctiinae</taxon>
        <taxon>Arctium</taxon>
    </lineage>
</organism>
<keyword evidence="2" id="KW-1185">Reference proteome</keyword>
<reference evidence="1 2" key="2">
    <citation type="journal article" date="2022" name="Mol. Ecol. Resour.">
        <title>The genomes of chicory, endive, great burdock and yacon provide insights into Asteraceae paleo-polyploidization history and plant inulin production.</title>
        <authorList>
            <person name="Fan W."/>
            <person name="Wang S."/>
            <person name="Wang H."/>
            <person name="Wang A."/>
            <person name="Jiang F."/>
            <person name="Liu H."/>
            <person name="Zhao H."/>
            <person name="Xu D."/>
            <person name="Zhang Y."/>
        </authorList>
    </citation>
    <scope>NUCLEOTIDE SEQUENCE [LARGE SCALE GENOMIC DNA]</scope>
    <source>
        <strain evidence="2">cv. Niubang</strain>
    </source>
</reference>
<proteinExistence type="predicted"/>
<comment type="caution">
    <text evidence="1">The sequence shown here is derived from an EMBL/GenBank/DDBJ whole genome shotgun (WGS) entry which is preliminary data.</text>
</comment>
<dbReference type="EMBL" id="CM042061">
    <property type="protein sequence ID" value="KAI3673087.1"/>
    <property type="molecule type" value="Genomic_DNA"/>
</dbReference>
<protein>
    <submittedName>
        <fullName evidence="1">Uncharacterized protein</fullName>
    </submittedName>
</protein>
<accession>A0ACB8XR02</accession>
<sequence>MVAAVSSTTTTPNSKVSSRSSSPAVLLPSESDNNGHPPPRRPESRDVTSRYLSATASSNPSIDTMTSSSSSSSSSSTTTLSLNSVCTPRRRLPSMNHVSPASPVNNKRDQSVERHRSGNSHTGEMLNKTSARSLSVSFQGESFAVPVSKVAKPANNGLRNGTPERRKITVATPARACENSKPIDKQRWPGRSRQGSFMKSSGSGIAGAVEALRKSMTAGKTVNKLVNDSDNSDHAISDTDSDVRRGGRRAIAVPARFWQETINLLRRVQPESVSASPSKSNKLISGYKFLDDGPKLSPKGSPSSPVRGAIPLPSSGKRGIPLSPERNAVGCNSNLGNTPSILSFSVDSRRGKVGEKKLVDAHVLRLMHNKHLQWRFANAKIDAAMLVQQATAEKSLYNAWVTISKIWHSVISKRVEMQQLKQNLKLHSILKKQVRNDEMSYLDNWDLTDRDHSISLAGAIGALESSSLCLPVLSGAKADIQNLKDAICSAFDVMQAITVSICSLVTKVMELFELRFFLLVMIT</sequence>
<gene>
    <name evidence="1" type="ORF">L6452_39197</name>
</gene>